<dbReference type="RefSeq" id="WP_158572253.1">
    <property type="nucleotide sequence ID" value="NZ_AP019695.1"/>
</dbReference>
<evidence type="ECO:0000313" key="1">
    <source>
        <dbReference type="EMBL" id="BBK22609.1"/>
    </source>
</evidence>
<protein>
    <submittedName>
        <fullName evidence="1">Uncharacterized protein</fullName>
    </submittedName>
</protein>
<dbReference type="KEGG" id="aarg:Aargi30884_15120"/>
<accession>A0A6N4TIP6</accession>
<reference evidence="2" key="1">
    <citation type="submission" date="2019-05" db="EMBL/GenBank/DDBJ databases">
        <title>Complete genome sequencing of Absiella argi strain JCM 30884.</title>
        <authorList>
            <person name="Sakamoto M."/>
            <person name="Murakami T."/>
            <person name="Mori H."/>
        </authorList>
    </citation>
    <scope>NUCLEOTIDE SEQUENCE [LARGE SCALE GENOMIC DNA]</scope>
    <source>
        <strain evidence="2">JCM 30884</strain>
    </source>
</reference>
<dbReference type="EMBL" id="AP019695">
    <property type="protein sequence ID" value="BBK22609.1"/>
    <property type="molecule type" value="Genomic_DNA"/>
</dbReference>
<evidence type="ECO:0000313" key="2">
    <source>
        <dbReference type="Proteomes" id="UP000464754"/>
    </source>
</evidence>
<keyword evidence="2" id="KW-1185">Reference proteome</keyword>
<sequence>MKTHIEIYMEENGIEPADEKEIQDMGEPDEVIIIDESLGEDNEIK</sequence>
<name>A0A6N4TIP6_9FIRM</name>
<dbReference type="Proteomes" id="UP000464754">
    <property type="component" value="Chromosome"/>
</dbReference>
<proteinExistence type="predicted"/>
<organism evidence="1 2">
    <name type="scientific">Amedibacterium intestinale</name>
    <dbReference type="NCBI Taxonomy" id="2583452"/>
    <lineage>
        <taxon>Bacteria</taxon>
        <taxon>Bacillati</taxon>
        <taxon>Bacillota</taxon>
        <taxon>Erysipelotrichia</taxon>
        <taxon>Erysipelotrichales</taxon>
        <taxon>Erysipelotrichaceae</taxon>
        <taxon>Amedibacterium</taxon>
    </lineage>
</organism>
<dbReference type="AlphaFoldDB" id="A0A6N4TIP6"/>
<gene>
    <name evidence="1" type="ORF">Aargi30884_15120</name>
</gene>